<gene>
    <name evidence="1" type="ORF">HMPREF9456_02878</name>
</gene>
<dbReference type="GeneID" id="78083493"/>
<keyword evidence="2" id="KW-1185">Reference proteome</keyword>
<dbReference type="RefSeq" id="WP_006844242.1">
    <property type="nucleotide sequence ID" value="NZ_AQWJ01000008.1"/>
</dbReference>
<dbReference type="OrthoDB" id="8617654at2"/>
<comment type="caution">
    <text evidence="1">The sequence shown here is derived from an EMBL/GenBank/DDBJ whole genome shotgun (WGS) entry which is preliminary data.</text>
</comment>
<dbReference type="EMBL" id="ADLW01000015">
    <property type="protein sequence ID" value="EGK05379.1"/>
    <property type="molecule type" value="Genomic_DNA"/>
</dbReference>
<evidence type="ECO:0000313" key="2">
    <source>
        <dbReference type="Proteomes" id="UP000006420"/>
    </source>
</evidence>
<proteinExistence type="predicted"/>
<organism evidence="1 2">
    <name type="scientific">Dysgonomonas mossii DSM 22836</name>
    <dbReference type="NCBI Taxonomy" id="742767"/>
    <lineage>
        <taxon>Bacteria</taxon>
        <taxon>Pseudomonadati</taxon>
        <taxon>Bacteroidota</taxon>
        <taxon>Bacteroidia</taxon>
        <taxon>Bacteroidales</taxon>
        <taxon>Dysgonomonadaceae</taxon>
        <taxon>Dysgonomonas</taxon>
    </lineage>
</organism>
<dbReference type="eggNOG" id="ENOG502Z9KS">
    <property type="taxonomic scope" value="Bacteria"/>
</dbReference>
<sequence length="274" mass="32282">MNHLLAKTKGRRGGFFKVISNQQIFDLPRDLNNPIQYDSNYKLEEDEWFCISSFSEKEYCIDLLTKRFVSTEYDQIAVAEYAQINYFVAYQTGIYYFQKLSSSLVLQKKFFEISEAPSLVNNKRLIIINDLPDAIYDKENDKLYFKRLNSLSTIFKGIEELHKEATQEETQTFLENDFIQLANEYSADSVKTMNRKRIAIAKETLQHFTPQEKQNMFGYIREYCGDLSFDENAEQFSISNEEDLKKLLYGIEQRYYTTRIGNEKRLANSILTLE</sequence>
<accession>F8X3R9</accession>
<evidence type="ECO:0000313" key="1">
    <source>
        <dbReference type="EMBL" id="EGK05379.1"/>
    </source>
</evidence>
<reference evidence="1 2" key="1">
    <citation type="submission" date="2011-04" db="EMBL/GenBank/DDBJ databases">
        <title>The Genome Sequence of Dysgonomonas mossii DSM 22836.</title>
        <authorList>
            <consortium name="The Broad Institute Genome Sequencing Platform"/>
            <person name="Earl A."/>
            <person name="Ward D."/>
            <person name="Feldgarden M."/>
            <person name="Gevers D."/>
            <person name="Pudlo N."/>
            <person name="Martens E."/>
            <person name="Allen-Vercoe E."/>
            <person name="Young S.K."/>
            <person name="Zeng Q."/>
            <person name="Gargeya S."/>
            <person name="Fitzgerald M."/>
            <person name="Haas B."/>
            <person name="Abouelleil A."/>
            <person name="Alvarado L."/>
            <person name="Arachchi H.M."/>
            <person name="Berlin A."/>
            <person name="Brown A."/>
            <person name="Chapman S.B."/>
            <person name="Chen Z."/>
            <person name="Dunbar C."/>
            <person name="Freedman E."/>
            <person name="Gearin G."/>
            <person name="Gellesch M."/>
            <person name="Goldberg J."/>
            <person name="Griggs A."/>
            <person name="Gujja S."/>
            <person name="Heiman D."/>
            <person name="Howarth C."/>
            <person name="Larson L."/>
            <person name="Lui A."/>
            <person name="MacDonald P.J.P."/>
            <person name="Mehta T."/>
            <person name="Montmayeur A."/>
            <person name="Murphy C."/>
            <person name="Neiman D."/>
            <person name="Pearson M."/>
            <person name="Priest M."/>
            <person name="Roberts A."/>
            <person name="Saif S."/>
            <person name="Shea T."/>
            <person name="Shenoy N."/>
            <person name="Sisk P."/>
            <person name="Stolte C."/>
            <person name="Sykes S."/>
            <person name="Yandava C."/>
            <person name="Wortman J."/>
            <person name="Nusbaum C."/>
            <person name="Birren B."/>
        </authorList>
    </citation>
    <scope>NUCLEOTIDE SEQUENCE [LARGE SCALE GENOMIC DNA]</scope>
    <source>
        <strain evidence="1 2">DSM 22836</strain>
    </source>
</reference>
<dbReference type="HOGENOM" id="CLU_1004231_0_0_10"/>
<dbReference type="STRING" id="742767.HMPREF9456_02878"/>
<name>F8X3R9_9BACT</name>
<evidence type="ECO:0008006" key="3">
    <source>
        <dbReference type="Google" id="ProtNLM"/>
    </source>
</evidence>
<protein>
    <recommendedName>
        <fullName evidence="3">ATP F0F1 synthase synthase</fullName>
    </recommendedName>
</protein>
<dbReference type="Proteomes" id="UP000006420">
    <property type="component" value="Unassembled WGS sequence"/>
</dbReference>
<dbReference type="AlphaFoldDB" id="F8X3R9"/>